<feature type="transmembrane region" description="Helical" evidence="8">
    <location>
        <begin position="384"/>
        <end position="407"/>
    </location>
</feature>
<keyword evidence="3" id="KW-0328">Glycosyltransferase</keyword>
<dbReference type="STRING" id="1798542.A3F54_05225"/>
<feature type="transmembrane region" description="Helical" evidence="8">
    <location>
        <begin position="182"/>
        <end position="199"/>
    </location>
</feature>
<feature type="transmembrane region" description="Helical" evidence="8">
    <location>
        <begin position="229"/>
        <end position="247"/>
    </location>
</feature>
<sequence length="581" mass="65908">MKTFSKKLLGKIPAGAVHFFIIAALILFFGFLFFSNRAFGSWGDDSPGYIYLTHKIFFHKPLVYQDALVERGLDFFHKPARADFLAPRHHTIISPDGFVASKYPVGLSFLMVIPVLFTGNLDDIYFVLPFFAVATLVLVYGIAYILVRRWRYSFLIAFLSALALGLSTLYENYGISQPMREIPSIFFLLLALWFLLLLKEYTPKKPVFYVLLALSAISLGFSFNIRETGIILMPAFFMVGLSVARSYGWTWKGFILPALVFCLFLVGTLSLTVWNSAQISAHSVSFDSGTAAPVLLSNIDHLESFSWRNIYDNQGKFRPGEGGIVHYWGVIQGMSPFPFWFVLVVFGMVVYMYRGSKLLGGALIVWVLSVVLLFSLWINPYSRYILPIFPVLAVFGSIGLVSVLVVVVDYVQRRWLRDIIVLACFGVLFIFVQPYALEEFRDQFSGGVLQFKAISHSDLQTLKGIADVIEPGDMEQRLETDDTLLMFSGTWQYGLSETFENHTGIRAIRSPLEQRSAISADTATDFFTADVFPHYQVYAWLDDTSPVVYRDWLTQNFQLDLVTVRAFTFQENVSIYKLTPK</sequence>
<evidence type="ECO:0000256" key="4">
    <source>
        <dbReference type="ARBA" id="ARBA00022679"/>
    </source>
</evidence>
<name>A0A1G2B3H4_9BACT</name>
<evidence type="ECO:0000256" key="2">
    <source>
        <dbReference type="ARBA" id="ARBA00022475"/>
    </source>
</evidence>
<dbReference type="PANTHER" id="PTHR33908">
    <property type="entry name" value="MANNOSYLTRANSFERASE YKCB-RELATED"/>
    <property type="match status" value="1"/>
</dbReference>
<evidence type="ECO:0000256" key="5">
    <source>
        <dbReference type="ARBA" id="ARBA00022692"/>
    </source>
</evidence>
<organism evidence="9 10">
    <name type="scientific">Candidatus Kerfeldbacteria bacterium RIFCSPHIGHO2_12_FULL_48_17</name>
    <dbReference type="NCBI Taxonomy" id="1798542"/>
    <lineage>
        <taxon>Bacteria</taxon>
        <taxon>Candidatus Kerfeldiibacteriota</taxon>
    </lineage>
</organism>
<keyword evidence="7 8" id="KW-0472">Membrane</keyword>
<dbReference type="EMBL" id="MHKD01000019">
    <property type="protein sequence ID" value="OGY83753.1"/>
    <property type="molecule type" value="Genomic_DNA"/>
</dbReference>
<dbReference type="AlphaFoldDB" id="A0A1G2B3H4"/>
<evidence type="ECO:0000313" key="10">
    <source>
        <dbReference type="Proteomes" id="UP000176952"/>
    </source>
</evidence>
<feature type="transmembrane region" description="Helical" evidence="8">
    <location>
        <begin position="419"/>
        <end position="437"/>
    </location>
</feature>
<feature type="transmembrane region" description="Helical" evidence="8">
    <location>
        <begin position="12"/>
        <end position="34"/>
    </location>
</feature>
<feature type="transmembrane region" description="Helical" evidence="8">
    <location>
        <begin position="254"/>
        <end position="274"/>
    </location>
</feature>
<evidence type="ECO:0000256" key="1">
    <source>
        <dbReference type="ARBA" id="ARBA00004651"/>
    </source>
</evidence>
<feature type="transmembrane region" description="Helical" evidence="8">
    <location>
        <begin position="154"/>
        <end position="170"/>
    </location>
</feature>
<evidence type="ECO:0000256" key="7">
    <source>
        <dbReference type="ARBA" id="ARBA00023136"/>
    </source>
</evidence>
<evidence type="ECO:0008006" key="11">
    <source>
        <dbReference type="Google" id="ProtNLM"/>
    </source>
</evidence>
<dbReference type="PANTHER" id="PTHR33908:SF11">
    <property type="entry name" value="MEMBRANE PROTEIN"/>
    <property type="match status" value="1"/>
</dbReference>
<protein>
    <recommendedName>
        <fullName evidence="11">Glycosyltransferase RgtA/B/C/D-like domain-containing protein</fullName>
    </recommendedName>
</protein>
<keyword evidence="2" id="KW-1003">Cell membrane</keyword>
<evidence type="ECO:0000313" key="9">
    <source>
        <dbReference type="EMBL" id="OGY83753.1"/>
    </source>
</evidence>
<gene>
    <name evidence="9" type="ORF">A3F54_05225</name>
</gene>
<feature type="transmembrane region" description="Helical" evidence="8">
    <location>
        <begin position="124"/>
        <end position="147"/>
    </location>
</feature>
<evidence type="ECO:0000256" key="6">
    <source>
        <dbReference type="ARBA" id="ARBA00022989"/>
    </source>
</evidence>
<dbReference type="GO" id="GO:0009103">
    <property type="term" value="P:lipopolysaccharide biosynthetic process"/>
    <property type="evidence" value="ECO:0007669"/>
    <property type="project" value="UniProtKB-ARBA"/>
</dbReference>
<keyword evidence="4" id="KW-0808">Transferase</keyword>
<feature type="transmembrane region" description="Helical" evidence="8">
    <location>
        <begin position="358"/>
        <end position="378"/>
    </location>
</feature>
<feature type="transmembrane region" description="Helical" evidence="8">
    <location>
        <begin position="206"/>
        <end position="223"/>
    </location>
</feature>
<keyword evidence="6 8" id="KW-1133">Transmembrane helix</keyword>
<evidence type="ECO:0000256" key="8">
    <source>
        <dbReference type="SAM" id="Phobius"/>
    </source>
</evidence>
<accession>A0A1G2B3H4</accession>
<comment type="caution">
    <text evidence="9">The sequence shown here is derived from an EMBL/GenBank/DDBJ whole genome shotgun (WGS) entry which is preliminary data.</text>
</comment>
<dbReference type="GO" id="GO:0005886">
    <property type="term" value="C:plasma membrane"/>
    <property type="evidence" value="ECO:0007669"/>
    <property type="project" value="UniProtKB-SubCell"/>
</dbReference>
<dbReference type="InterPro" id="IPR050297">
    <property type="entry name" value="LipidA_mod_glycosyltrf_83"/>
</dbReference>
<reference evidence="9 10" key="1">
    <citation type="journal article" date="2016" name="Nat. Commun.">
        <title>Thousands of microbial genomes shed light on interconnected biogeochemical processes in an aquifer system.</title>
        <authorList>
            <person name="Anantharaman K."/>
            <person name="Brown C.T."/>
            <person name="Hug L.A."/>
            <person name="Sharon I."/>
            <person name="Castelle C.J."/>
            <person name="Probst A.J."/>
            <person name="Thomas B.C."/>
            <person name="Singh A."/>
            <person name="Wilkins M.J."/>
            <person name="Karaoz U."/>
            <person name="Brodie E.L."/>
            <person name="Williams K.H."/>
            <person name="Hubbard S.S."/>
            <person name="Banfield J.F."/>
        </authorList>
    </citation>
    <scope>NUCLEOTIDE SEQUENCE [LARGE SCALE GENOMIC DNA]</scope>
</reference>
<comment type="subcellular location">
    <subcellularLocation>
        <location evidence="1">Cell membrane</location>
        <topology evidence="1">Multi-pass membrane protein</topology>
    </subcellularLocation>
</comment>
<dbReference type="Proteomes" id="UP000176952">
    <property type="component" value="Unassembled WGS sequence"/>
</dbReference>
<dbReference type="GO" id="GO:0016763">
    <property type="term" value="F:pentosyltransferase activity"/>
    <property type="evidence" value="ECO:0007669"/>
    <property type="project" value="TreeGrafter"/>
</dbReference>
<proteinExistence type="predicted"/>
<evidence type="ECO:0000256" key="3">
    <source>
        <dbReference type="ARBA" id="ARBA00022676"/>
    </source>
</evidence>
<keyword evidence="5 8" id="KW-0812">Transmembrane</keyword>